<dbReference type="EMBL" id="MCFG01000288">
    <property type="protein sequence ID" value="ORX76627.1"/>
    <property type="molecule type" value="Genomic_DNA"/>
</dbReference>
<keyword evidence="2" id="KW-0732">Signal</keyword>
<comment type="caution">
    <text evidence="3">The sequence shown here is derived from an EMBL/GenBank/DDBJ whole genome shotgun (WGS) entry which is preliminary data.</text>
</comment>
<feature type="chain" id="PRO_5013231537" description="Ser-Thr-rich glycosyl-phosphatidyl-inositol-anchored membrane family-domain-containing protein" evidence="2">
    <location>
        <begin position="20"/>
        <end position="211"/>
    </location>
</feature>
<dbReference type="AlphaFoldDB" id="A0A1Y1WSW9"/>
<accession>A0A1Y1WSW9</accession>
<protein>
    <recommendedName>
        <fullName evidence="5">Ser-Thr-rich glycosyl-phosphatidyl-inositol-anchored membrane family-domain-containing protein</fullName>
    </recommendedName>
</protein>
<keyword evidence="1" id="KW-1133">Transmembrane helix</keyword>
<reference evidence="3 4" key="2">
    <citation type="submission" date="2016-08" db="EMBL/GenBank/DDBJ databases">
        <title>Pervasive Adenine N6-methylation of Active Genes in Fungi.</title>
        <authorList>
            <consortium name="DOE Joint Genome Institute"/>
            <person name="Mondo S.J."/>
            <person name="Dannebaum R.O."/>
            <person name="Kuo R.C."/>
            <person name="Labutti K."/>
            <person name="Haridas S."/>
            <person name="Kuo A."/>
            <person name="Salamov A."/>
            <person name="Ahrendt S.R."/>
            <person name="Lipzen A."/>
            <person name="Sullivan W."/>
            <person name="Andreopoulos W.B."/>
            <person name="Clum A."/>
            <person name="Lindquist E."/>
            <person name="Daum C."/>
            <person name="Ramamoorthy G.K."/>
            <person name="Gryganskyi A."/>
            <person name="Culley D."/>
            <person name="Magnuson J.K."/>
            <person name="James T.Y."/>
            <person name="O'Malley M.A."/>
            <person name="Stajich J.E."/>
            <person name="Spatafora J.W."/>
            <person name="Visel A."/>
            <person name="Grigoriev I.V."/>
        </authorList>
    </citation>
    <scope>NUCLEOTIDE SEQUENCE [LARGE SCALE GENOMIC DNA]</scope>
    <source>
        <strain evidence="3 4">S4</strain>
    </source>
</reference>
<feature type="transmembrane region" description="Helical" evidence="1">
    <location>
        <begin position="193"/>
        <end position="210"/>
    </location>
</feature>
<evidence type="ECO:0000313" key="3">
    <source>
        <dbReference type="EMBL" id="ORX76627.1"/>
    </source>
</evidence>
<evidence type="ECO:0008006" key="5">
    <source>
        <dbReference type="Google" id="ProtNLM"/>
    </source>
</evidence>
<gene>
    <name evidence="3" type="ORF">BCR32DRAFT_329279</name>
</gene>
<name>A0A1Y1WSW9_9FUNG</name>
<keyword evidence="4" id="KW-1185">Reference proteome</keyword>
<sequence length="211" mass="21270">MKCVLLLTIVFAFVAYVQAGIKIVDPLASTTWALGSSHTVKWQKDTGNAQNTSPESGSQPLEILHYSPGEQTSKLVVYTAQIPDVSANSFTVDLTNADKSKFPSTGDYSICIGGVANGSFSARFKITGGTGTASSGSAGTGGSAAPVAGATTSRLGAATTGLGAKATTSAMLKATTTKKIAATSSNTSDAKTLSVSMTLMAIVAAAIAVFM</sequence>
<evidence type="ECO:0000313" key="4">
    <source>
        <dbReference type="Proteomes" id="UP000193944"/>
    </source>
</evidence>
<evidence type="ECO:0000256" key="2">
    <source>
        <dbReference type="SAM" id="SignalP"/>
    </source>
</evidence>
<proteinExistence type="predicted"/>
<evidence type="ECO:0000256" key="1">
    <source>
        <dbReference type="SAM" id="Phobius"/>
    </source>
</evidence>
<dbReference type="Proteomes" id="UP000193944">
    <property type="component" value="Unassembled WGS sequence"/>
</dbReference>
<keyword evidence="1" id="KW-0812">Transmembrane</keyword>
<feature type="signal peptide" evidence="2">
    <location>
        <begin position="1"/>
        <end position="19"/>
    </location>
</feature>
<organism evidence="3 4">
    <name type="scientific">Anaeromyces robustus</name>
    <dbReference type="NCBI Taxonomy" id="1754192"/>
    <lineage>
        <taxon>Eukaryota</taxon>
        <taxon>Fungi</taxon>
        <taxon>Fungi incertae sedis</taxon>
        <taxon>Chytridiomycota</taxon>
        <taxon>Chytridiomycota incertae sedis</taxon>
        <taxon>Neocallimastigomycetes</taxon>
        <taxon>Neocallimastigales</taxon>
        <taxon>Neocallimastigaceae</taxon>
        <taxon>Anaeromyces</taxon>
    </lineage>
</organism>
<keyword evidence="1" id="KW-0472">Membrane</keyword>
<reference evidence="3 4" key="1">
    <citation type="submission" date="2016-08" db="EMBL/GenBank/DDBJ databases">
        <title>A Parts List for Fungal Cellulosomes Revealed by Comparative Genomics.</title>
        <authorList>
            <consortium name="DOE Joint Genome Institute"/>
            <person name="Haitjema C.H."/>
            <person name="Gilmore S.P."/>
            <person name="Henske J.K."/>
            <person name="Solomon K.V."/>
            <person name="De Groot R."/>
            <person name="Kuo A."/>
            <person name="Mondo S.J."/>
            <person name="Salamov A.A."/>
            <person name="Labutti K."/>
            <person name="Zhao Z."/>
            <person name="Chiniquy J."/>
            <person name="Barry K."/>
            <person name="Brewer H.M."/>
            <person name="Purvine S.O."/>
            <person name="Wright A.T."/>
            <person name="Boxma B."/>
            <person name="Van Alen T."/>
            <person name="Hackstein J.H."/>
            <person name="Baker S.E."/>
            <person name="Grigoriev I.V."/>
            <person name="O'Malley M.A."/>
        </authorList>
    </citation>
    <scope>NUCLEOTIDE SEQUENCE [LARGE SCALE GENOMIC DNA]</scope>
    <source>
        <strain evidence="3 4">S4</strain>
    </source>
</reference>